<dbReference type="InterPro" id="IPR050131">
    <property type="entry name" value="Peptidase_S8_subtilisin-like"/>
</dbReference>
<proteinExistence type="inferred from homology"/>
<dbReference type="Proteomes" id="UP000282084">
    <property type="component" value="Unassembled WGS sequence"/>
</dbReference>
<dbReference type="InterPro" id="IPR036852">
    <property type="entry name" value="Peptidase_S8/S53_dom_sf"/>
</dbReference>
<protein>
    <submittedName>
        <fullName evidence="7">Subtilase family protein</fullName>
    </submittedName>
</protein>
<dbReference type="RefSeq" id="WP_121006645.1">
    <property type="nucleotide sequence ID" value="NZ_RBXO01000001.1"/>
</dbReference>
<dbReference type="GO" id="GO:0005615">
    <property type="term" value="C:extracellular space"/>
    <property type="evidence" value="ECO:0007669"/>
    <property type="project" value="TreeGrafter"/>
</dbReference>
<reference evidence="7 8" key="1">
    <citation type="submission" date="2018-10" db="EMBL/GenBank/DDBJ databases">
        <title>Sequencing the genomes of 1000 actinobacteria strains.</title>
        <authorList>
            <person name="Klenk H.-P."/>
        </authorList>
    </citation>
    <scope>NUCLEOTIDE SEQUENCE [LARGE SCALE GENOMIC DNA]</scope>
    <source>
        <strain evidence="7 8">DSM 43800</strain>
    </source>
</reference>
<dbReference type="SUPFAM" id="SSF52743">
    <property type="entry name" value="Subtilisin-like"/>
    <property type="match status" value="1"/>
</dbReference>
<feature type="active site" description="Charge relay system" evidence="5">
    <location>
        <position position="287"/>
    </location>
</feature>
<dbReference type="PRINTS" id="PR00723">
    <property type="entry name" value="SUBTILISIN"/>
</dbReference>
<evidence type="ECO:0000313" key="7">
    <source>
        <dbReference type="EMBL" id="RKT54834.1"/>
    </source>
</evidence>
<evidence type="ECO:0000256" key="5">
    <source>
        <dbReference type="PROSITE-ProRule" id="PRU01240"/>
    </source>
</evidence>
<evidence type="ECO:0000259" key="6">
    <source>
        <dbReference type="Pfam" id="PF00082"/>
    </source>
</evidence>
<name>A0A495W0C3_9PSEU</name>
<keyword evidence="8" id="KW-1185">Reference proteome</keyword>
<dbReference type="PANTHER" id="PTHR43806:SF11">
    <property type="entry name" value="CEREVISIN-RELATED"/>
    <property type="match status" value="1"/>
</dbReference>
<comment type="similarity">
    <text evidence="1 5">Belongs to the peptidase S8 family.</text>
</comment>
<evidence type="ECO:0000256" key="4">
    <source>
        <dbReference type="ARBA" id="ARBA00022825"/>
    </source>
</evidence>
<dbReference type="OrthoDB" id="5177045at2"/>
<dbReference type="InterPro" id="IPR023828">
    <property type="entry name" value="Peptidase_S8_Ser-AS"/>
</dbReference>
<keyword evidence="3 5" id="KW-0378">Hydrolase</keyword>
<dbReference type="EMBL" id="RBXO01000001">
    <property type="protein sequence ID" value="RKT54834.1"/>
    <property type="molecule type" value="Genomic_DNA"/>
</dbReference>
<feature type="active site" description="Charge relay system" evidence="5">
    <location>
        <position position="214"/>
    </location>
</feature>
<evidence type="ECO:0000256" key="2">
    <source>
        <dbReference type="ARBA" id="ARBA00022670"/>
    </source>
</evidence>
<evidence type="ECO:0000256" key="3">
    <source>
        <dbReference type="ARBA" id="ARBA00022801"/>
    </source>
</evidence>
<comment type="caution">
    <text evidence="7">The sequence shown here is derived from an EMBL/GenBank/DDBJ whole genome shotgun (WGS) entry which is preliminary data.</text>
</comment>
<dbReference type="Pfam" id="PF00082">
    <property type="entry name" value="Peptidase_S8"/>
    <property type="match status" value="1"/>
</dbReference>
<dbReference type="PANTHER" id="PTHR43806">
    <property type="entry name" value="PEPTIDASE S8"/>
    <property type="match status" value="1"/>
</dbReference>
<keyword evidence="4 5" id="KW-0720">Serine protease</keyword>
<organism evidence="7 8">
    <name type="scientific">Saccharothrix australiensis</name>
    <dbReference type="NCBI Taxonomy" id="2072"/>
    <lineage>
        <taxon>Bacteria</taxon>
        <taxon>Bacillati</taxon>
        <taxon>Actinomycetota</taxon>
        <taxon>Actinomycetes</taxon>
        <taxon>Pseudonocardiales</taxon>
        <taxon>Pseudonocardiaceae</taxon>
        <taxon>Saccharothrix</taxon>
    </lineage>
</organism>
<evidence type="ECO:0000313" key="8">
    <source>
        <dbReference type="Proteomes" id="UP000282084"/>
    </source>
</evidence>
<dbReference type="PROSITE" id="PS00138">
    <property type="entry name" value="SUBTILASE_SER"/>
    <property type="match status" value="1"/>
</dbReference>
<keyword evidence="2 5" id="KW-0645">Protease</keyword>
<dbReference type="AlphaFoldDB" id="A0A495W0C3"/>
<accession>A0A495W0C3</accession>
<sequence length="535" mass="56567">MAIKFIKKPPPGDACGSGGVGVESVTRLRVPAELLNRHDGRVLDPGAVAAAGGWPAPRSTAYRPRVLLVPEDVLRDEVGLGAIRRVLNGAGIDLTTPEVGEGTLPRPVVLRPLAGRRDVDSWAALQELRAAADRDDVEFDRDLVGRISLEHLMFSAVTITGTPWDTNGDIVNGSYRRSDAGFSRMPVTLVAEPPPRGEVGTERFARRPVVAVLDSGIGPHPWFGLSDRSAPPPEDSFISVLDEAQEAIRCNAAVTCAGTSAQALTDFWDEPATTDRLIKDVDSNTGHGTFIAGIIRQAAPRADVLAVRVMHSDGVAYGSDVIAALEAISRRVARAQDEGRPEDMVDVVSLSLGYLDESPSDAKYTSHLAEVVGRLVGQGVLVLAASGNNSTSRRFYPAALAELPDDPAGGPGVISVGALNPNSTKAGFSNDGEWVTCWATGAGIISTFPTDVTGPRQPVLSDSQRSGFDPDDFDSGFAVWDGTSFATPLAAAAVANALIDVAAEDTGLSLAQVDRKTVIERARAAMERCYVQYPF</sequence>
<dbReference type="GO" id="GO:0004252">
    <property type="term" value="F:serine-type endopeptidase activity"/>
    <property type="evidence" value="ECO:0007669"/>
    <property type="project" value="UniProtKB-UniRule"/>
</dbReference>
<gene>
    <name evidence="7" type="ORF">C8E97_3483</name>
</gene>
<dbReference type="GO" id="GO:0006508">
    <property type="term" value="P:proteolysis"/>
    <property type="evidence" value="ECO:0007669"/>
    <property type="project" value="UniProtKB-KW"/>
</dbReference>
<dbReference type="InterPro" id="IPR000209">
    <property type="entry name" value="Peptidase_S8/S53_dom"/>
</dbReference>
<evidence type="ECO:0000256" key="1">
    <source>
        <dbReference type="ARBA" id="ARBA00011073"/>
    </source>
</evidence>
<dbReference type="Gene3D" id="3.40.50.200">
    <property type="entry name" value="Peptidase S8/S53 domain"/>
    <property type="match status" value="1"/>
</dbReference>
<dbReference type="PROSITE" id="PS51892">
    <property type="entry name" value="SUBTILASE"/>
    <property type="match status" value="1"/>
</dbReference>
<dbReference type="InterPro" id="IPR015500">
    <property type="entry name" value="Peptidase_S8_subtilisin-rel"/>
</dbReference>
<feature type="domain" description="Peptidase S8/S53" evidence="6">
    <location>
        <begin position="208"/>
        <end position="498"/>
    </location>
</feature>
<feature type="active site" description="Charge relay system" evidence="5">
    <location>
        <position position="484"/>
    </location>
</feature>